<name>A0A6B9JDN7_9CAUD</name>
<dbReference type="EMBL" id="MN549361">
    <property type="protein sequence ID" value="QGZ14346.1"/>
    <property type="molecule type" value="Genomic_DNA"/>
</dbReference>
<proteinExistence type="predicted"/>
<reference evidence="1 2" key="1">
    <citation type="submission" date="2019-10" db="EMBL/GenBank/DDBJ databases">
        <title>Complete genome sequence of bacteriophage vB_RLeM_RL2RES.</title>
        <authorList>
            <person name="Gunathilake D."/>
            <person name="Bhat S."/>
            <person name="Yost C.K."/>
            <person name="Hynes M.F."/>
        </authorList>
    </citation>
    <scope>NUCLEOTIDE SEQUENCE [LARGE SCALE GENOMIC DNA]</scope>
</reference>
<sequence>MTREQVAMQKCVDEISKVFGHQIENGADPGDVCFAINNYMGMKYNGSFARATVEGKNITLHLD</sequence>
<organism evidence="1 2">
    <name type="scientific">Rhizobium phage RL2RES</name>
    <dbReference type="NCBI Taxonomy" id="103371"/>
    <lineage>
        <taxon>Viruses</taxon>
        <taxon>Duplodnaviria</taxon>
        <taxon>Heunggongvirae</taxon>
        <taxon>Uroviricota</taxon>
        <taxon>Caudoviricetes</taxon>
        <taxon>Pootjesviridae</taxon>
        <taxon>Innesvirus</taxon>
        <taxon>Innesvirus RL2RES</taxon>
    </lineage>
</organism>
<evidence type="ECO:0000313" key="1">
    <source>
        <dbReference type="EMBL" id="QGZ14346.1"/>
    </source>
</evidence>
<evidence type="ECO:0000313" key="2">
    <source>
        <dbReference type="Proteomes" id="UP000433502"/>
    </source>
</evidence>
<gene>
    <name evidence="1" type="ORF">RL2RES_253</name>
</gene>
<protein>
    <submittedName>
        <fullName evidence="1">Uncharacterized protein</fullName>
    </submittedName>
</protein>
<dbReference type="Proteomes" id="UP000433502">
    <property type="component" value="Segment"/>
</dbReference>
<accession>A0A6B9JDN7</accession>
<keyword evidence="2" id="KW-1185">Reference proteome</keyword>